<evidence type="ECO:0000313" key="2">
    <source>
        <dbReference type="EMBL" id="QDC38413.1"/>
    </source>
</evidence>
<accession>A0A5B8CG69</accession>
<feature type="transmembrane region" description="Helical" evidence="1">
    <location>
        <begin position="53"/>
        <end position="73"/>
    </location>
</feature>
<gene>
    <name evidence="2" type="ORF">FIL70_15380</name>
</gene>
<organism evidence="2 3">
    <name type="scientific">Sphingobium fuliginis ATCC 27551</name>
    <dbReference type="NCBI Taxonomy" id="1208342"/>
    <lineage>
        <taxon>Bacteria</taxon>
        <taxon>Pseudomonadati</taxon>
        <taxon>Pseudomonadota</taxon>
        <taxon>Alphaproteobacteria</taxon>
        <taxon>Sphingomonadales</taxon>
        <taxon>Sphingomonadaceae</taxon>
        <taxon>Sphingobium</taxon>
    </lineage>
</organism>
<dbReference type="KEGG" id="sufl:FIL70_15380"/>
<keyword evidence="1" id="KW-0472">Membrane</keyword>
<evidence type="ECO:0000313" key="3">
    <source>
        <dbReference type="Proteomes" id="UP000311469"/>
    </source>
</evidence>
<dbReference type="AlphaFoldDB" id="A0A5B8CG69"/>
<protein>
    <submittedName>
        <fullName evidence="2">Uncharacterized protein</fullName>
    </submittedName>
</protein>
<keyword evidence="1" id="KW-1133">Transmembrane helix</keyword>
<keyword evidence="1" id="KW-0812">Transmembrane</keyword>
<dbReference type="EMBL" id="CP041016">
    <property type="protein sequence ID" value="QDC38413.1"/>
    <property type="molecule type" value="Genomic_DNA"/>
</dbReference>
<name>A0A5B8CG69_SPHSA</name>
<evidence type="ECO:0000256" key="1">
    <source>
        <dbReference type="SAM" id="Phobius"/>
    </source>
</evidence>
<dbReference type="RefSeq" id="WP_137710099.1">
    <property type="nucleotide sequence ID" value="NZ_CP041016.1"/>
</dbReference>
<dbReference type="Proteomes" id="UP000311469">
    <property type="component" value="Chromosome cSF1"/>
</dbReference>
<sequence length="75" mass="7740">MTIAVALWLIFKSILLVVAALFFAAMALGSCIGGVLASDDDAPRWLCPILLTVALLMTGACIVSMGGLAKLVVFA</sequence>
<proteinExistence type="predicted"/>
<reference evidence="2 3" key="1">
    <citation type="submission" date="2019-06" db="EMBL/GenBank/DDBJ databases">
        <title>Genome organization and adaptive potential of archetypical organophosphate degarding Sphingobium fuliginis ATCC 27551.</title>
        <authorList>
            <person name="Sarwar A."/>
            <person name="Parthasarathy S."/>
            <person name="Singh C."/>
            <person name="Siddavattam D."/>
        </authorList>
    </citation>
    <scope>NUCLEOTIDE SEQUENCE [LARGE SCALE GENOMIC DNA]</scope>
    <source>
        <strain evidence="2 3">ATCC 27551</strain>
    </source>
</reference>